<feature type="region of interest" description="Disordered" evidence="5">
    <location>
        <begin position="404"/>
        <end position="435"/>
    </location>
</feature>
<feature type="transmembrane region" description="Helical" evidence="6">
    <location>
        <begin position="21"/>
        <end position="41"/>
    </location>
</feature>
<dbReference type="SUPFAM" id="SSF58104">
    <property type="entry name" value="Methyl-accepting chemotaxis protein (MCP) signaling domain"/>
    <property type="match status" value="1"/>
</dbReference>
<feature type="transmembrane region" description="Helical" evidence="6">
    <location>
        <begin position="496"/>
        <end position="521"/>
    </location>
</feature>
<dbReference type="InterPro" id="IPR023908">
    <property type="entry name" value="xxxLxxG_rpt"/>
</dbReference>
<feature type="transmembrane region" description="Helical" evidence="6">
    <location>
        <begin position="461"/>
        <end position="484"/>
    </location>
</feature>
<dbReference type="Gene3D" id="3.40.1710.10">
    <property type="entry name" value="abc type-2 transporter like domain"/>
    <property type="match status" value="1"/>
</dbReference>
<dbReference type="InterPro" id="IPR017500">
    <property type="entry name" value="Phage_infect_YhgE_N"/>
</dbReference>
<protein>
    <submittedName>
        <fullName evidence="7">Membrane protein</fullName>
    </submittedName>
</protein>
<keyword evidence="4 6" id="KW-0472">Membrane</keyword>
<feature type="transmembrane region" description="Helical" evidence="6">
    <location>
        <begin position="561"/>
        <end position="585"/>
    </location>
</feature>
<evidence type="ECO:0000256" key="6">
    <source>
        <dbReference type="SAM" id="Phobius"/>
    </source>
</evidence>
<dbReference type="NCBIfam" id="TIGR03061">
    <property type="entry name" value="pip_yhgE_Nterm"/>
    <property type="match status" value="1"/>
</dbReference>
<keyword evidence="8" id="KW-1185">Reference proteome</keyword>
<proteinExistence type="predicted"/>
<dbReference type="PANTHER" id="PTHR43077">
    <property type="entry name" value="TRANSPORT PERMEASE YVFS-RELATED"/>
    <property type="match status" value="1"/>
</dbReference>
<dbReference type="InterPro" id="IPR051328">
    <property type="entry name" value="T7SS_ABC-Transporter"/>
</dbReference>
<feature type="transmembrane region" description="Helical" evidence="6">
    <location>
        <begin position="611"/>
        <end position="632"/>
    </location>
</feature>
<evidence type="ECO:0000256" key="4">
    <source>
        <dbReference type="ARBA" id="ARBA00023136"/>
    </source>
</evidence>
<dbReference type="EMBL" id="JACJID010000003">
    <property type="protein sequence ID" value="MBA8926942.1"/>
    <property type="molecule type" value="Genomic_DNA"/>
</dbReference>
<evidence type="ECO:0000256" key="2">
    <source>
        <dbReference type="ARBA" id="ARBA00022692"/>
    </source>
</evidence>
<evidence type="ECO:0000313" key="7">
    <source>
        <dbReference type="EMBL" id="MBA8926942.1"/>
    </source>
</evidence>
<dbReference type="Proteomes" id="UP000517916">
    <property type="component" value="Unassembled WGS sequence"/>
</dbReference>
<gene>
    <name evidence="7" type="ORF">BC739_004148</name>
</gene>
<dbReference type="RefSeq" id="WP_182838117.1">
    <property type="nucleotide sequence ID" value="NZ_BAAABQ010000051.1"/>
</dbReference>
<evidence type="ECO:0000256" key="3">
    <source>
        <dbReference type="ARBA" id="ARBA00022989"/>
    </source>
</evidence>
<evidence type="ECO:0000313" key="8">
    <source>
        <dbReference type="Proteomes" id="UP000517916"/>
    </source>
</evidence>
<accession>A0ABR6BJ83</accession>
<keyword evidence="3 6" id="KW-1133">Transmembrane helix</keyword>
<organism evidence="7 8">
    <name type="scientific">Kutzneria viridogrisea</name>
    <dbReference type="NCBI Taxonomy" id="47990"/>
    <lineage>
        <taxon>Bacteria</taxon>
        <taxon>Bacillati</taxon>
        <taxon>Actinomycetota</taxon>
        <taxon>Actinomycetes</taxon>
        <taxon>Pseudonocardiales</taxon>
        <taxon>Pseudonocardiaceae</taxon>
        <taxon>Kutzneria</taxon>
    </lineage>
</organism>
<feature type="transmembrane region" description="Helical" evidence="6">
    <location>
        <begin position="527"/>
        <end position="549"/>
    </location>
</feature>
<comment type="subcellular location">
    <subcellularLocation>
        <location evidence="1">Membrane</location>
        <topology evidence="1">Multi-pass membrane protein</topology>
    </subcellularLocation>
</comment>
<dbReference type="PANTHER" id="PTHR43077:SF10">
    <property type="entry name" value="TRANSPORT PERMEASE PROTEIN"/>
    <property type="match status" value="1"/>
</dbReference>
<evidence type="ECO:0000256" key="5">
    <source>
        <dbReference type="SAM" id="MobiDB-lite"/>
    </source>
</evidence>
<reference evidence="7 8" key="1">
    <citation type="submission" date="2020-08" db="EMBL/GenBank/DDBJ databases">
        <title>Genomic Encyclopedia of Archaeal and Bacterial Type Strains, Phase II (KMG-II): from individual species to whole genera.</title>
        <authorList>
            <person name="Goeker M."/>
        </authorList>
    </citation>
    <scope>NUCLEOTIDE SEQUENCE [LARGE SCALE GENOMIC DNA]</scope>
    <source>
        <strain evidence="7 8">DSM 43850</strain>
    </source>
</reference>
<sequence>MFSLFTNSDRATTSGPITWRTLVGIITVPVLVAGLLTWAFWSPEDNHATARAAVVNNDEPVTVNGQIVPLGRQLAGNLVHSKDSGYDWVLTDSADAGSGLSGGRYSAVVTIPKTFSKQATSTGGKPLEAEQATLRVETSKSGGLVDPVASKQIANATLGALNQQVVQTYLDNIYLGFTTVHGQLGKAADGASQLSEGTGQLVVGLGKLSSGAGELASGTGKLTEGSGQLSAGLTSAEQQTAQLPALTKQLADGAAQVAAGNHQLADKIVPIADQVIAVIDALPSATQAAQRFRDLADRCADQGGDPRFCAQLSAAADRFSAEAAVIDGKRAEIRDAAVLTKKSVSDLASGAGQVAQGNAALAAKAAELAGGIATAADGARQLDSGIRQADSGARQLAEAAEQAANGAGKLDSGSKELASGLNAGRDQVPNYSERDRQHLKQVAASPLRSEVDGGGLSGPGAAVFFLVLALWTGALATYVVIRAVPPSVLTSRRPTWRIIVGSALPGTGIAALTALLLSLVLAPAFGLGLAAWLAVLGVTLLAAFAFTAVNRALVAIFRQPGRFVAIAVLVLAAATGIVSTVPGFFQSVAPFLPTHGAVVALRAIVTGADGLVPGIAELLAWLAAGVIATIVVTERRRVVPDAWLRGRRALAA</sequence>
<comment type="caution">
    <text evidence="7">The sequence shown here is derived from an EMBL/GenBank/DDBJ whole genome shotgun (WGS) entry which is preliminary data.</text>
</comment>
<dbReference type="Gene3D" id="1.10.287.950">
    <property type="entry name" value="Methyl-accepting chemotaxis protein"/>
    <property type="match status" value="1"/>
</dbReference>
<evidence type="ECO:0000256" key="1">
    <source>
        <dbReference type="ARBA" id="ARBA00004141"/>
    </source>
</evidence>
<keyword evidence="2 6" id="KW-0812">Transmembrane</keyword>
<dbReference type="NCBIfam" id="TIGR03057">
    <property type="entry name" value="xxxLxxG_by_4"/>
    <property type="match status" value="4"/>
</dbReference>
<name>A0ABR6BJ83_9PSEU</name>